<evidence type="ECO:0000313" key="2">
    <source>
        <dbReference type="Proteomes" id="UP000018142"/>
    </source>
</evidence>
<name>R6R2V9_9FIRM</name>
<reference evidence="1" key="1">
    <citation type="submission" date="2012-11" db="EMBL/GenBank/DDBJ databases">
        <title>Dependencies among metagenomic species, viruses, plasmids and units of genetic variation.</title>
        <authorList>
            <person name="Nielsen H.B."/>
            <person name="Almeida M."/>
            <person name="Juncker A.S."/>
            <person name="Rasmussen S."/>
            <person name="Li J."/>
            <person name="Sunagawa S."/>
            <person name="Plichta D."/>
            <person name="Gautier L."/>
            <person name="Le Chatelier E."/>
            <person name="Peletier E."/>
            <person name="Bonde I."/>
            <person name="Nielsen T."/>
            <person name="Manichanh C."/>
            <person name="Arumugam M."/>
            <person name="Batto J."/>
            <person name="Santos M.B.Q.D."/>
            <person name="Blom N."/>
            <person name="Borruel N."/>
            <person name="Burgdorf K.S."/>
            <person name="Boumezbeur F."/>
            <person name="Casellas F."/>
            <person name="Dore J."/>
            <person name="Guarner F."/>
            <person name="Hansen T."/>
            <person name="Hildebrand F."/>
            <person name="Kaas R.S."/>
            <person name="Kennedy S."/>
            <person name="Kristiansen K."/>
            <person name="Kultima J.R."/>
            <person name="Leonard P."/>
            <person name="Levenez F."/>
            <person name="Lund O."/>
            <person name="Moumen B."/>
            <person name="Le Paslier D."/>
            <person name="Pons N."/>
            <person name="Pedersen O."/>
            <person name="Prifti E."/>
            <person name="Qin J."/>
            <person name="Raes J."/>
            <person name="Tap J."/>
            <person name="Tims S."/>
            <person name="Ussery D.W."/>
            <person name="Yamada T."/>
            <person name="MetaHit consortium"/>
            <person name="Renault P."/>
            <person name="Sicheritz-Ponten T."/>
            <person name="Bork P."/>
            <person name="Wang J."/>
            <person name="Brunak S."/>
            <person name="Ehrlich S.D."/>
        </authorList>
    </citation>
    <scope>NUCLEOTIDE SEQUENCE [LARGE SCALE GENOMIC DNA]</scope>
</reference>
<evidence type="ECO:0000313" key="1">
    <source>
        <dbReference type="EMBL" id="CDC43218.1"/>
    </source>
</evidence>
<protein>
    <submittedName>
        <fullName evidence="1">Uncharacterized protein</fullName>
    </submittedName>
</protein>
<dbReference type="AlphaFoldDB" id="R6R2V9"/>
<comment type="caution">
    <text evidence="1">The sequence shown here is derived from an EMBL/GenBank/DDBJ whole genome shotgun (WGS) entry which is preliminary data.</text>
</comment>
<accession>R6R2V9</accession>
<organism evidence="1 2">
    <name type="scientific">[Eubacterium] siraeum CAG:80</name>
    <dbReference type="NCBI Taxonomy" id="1263080"/>
    <lineage>
        <taxon>Bacteria</taxon>
        <taxon>Bacillati</taxon>
        <taxon>Bacillota</taxon>
        <taxon>Clostridia</taxon>
        <taxon>Eubacteriales</taxon>
        <taxon>Oscillospiraceae</taxon>
        <taxon>Oscillospiraceae incertae sedis</taxon>
    </lineage>
</organism>
<gene>
    <name evidence="1" type="ORF">BN788_01095</name>
</gene>
<dbReference type="Proteomes" id="UP000018142">
    <property type="component" value="Unassembled WGS sequence"/>
</dbReference>
<dbReference type="EMBL" id="CBFJ010000006">
    <property type="protein sequence ID" value="CDC43218.1"/>
    <property type="molecule type" value="Genomic_DNA"/>
</dbReference>
<sequence>MSEKICCPNCAHINDACAKTCENCHADLVSGYQQTQEIKPKKKKSKGYER</sequence>
<proteinExistence type="predicted"/>